<keyword evidence="2" id="KW-1185">Reference proteome</keyword>
<dbReference type="Proteomes" id="UP000756860">
    <property type="component" value="Unassembled WGS sequence"/>
</dbReference>
<proteinExistence type="predicted"/>
<organism evidence="1 2">
    <name type="scientific">Geomobilimonas luticola</name>
    <dbReference type="NCBI Taxonomy" id="1114878"/>
    <lineage>
        <taxon>Bacteria</taxon>
        <taxon>Pseudomonadati</taxon>
        <taxon>Thermodesulfobacteriota</taxon>
        <taxon>Desulfuromonadia</taxon>
        <taxon>Geobacterales</taxon>
        <taxon>Geobacteraceae</taxon>
        <taxon>Geomobilimonas</taxon>
    </lineage>
</organism>
<sequence>MPHRLYLEQFGNIHALPVLHYRMEFAHLVRQAVELVQPDCIAIELPPTLEAPFLRGVRRLPEISVLTYDVSTASLLKGKVADGGAQSVYLLIEPADPLVEAARQALERDIPLHLIDIDLDDYPLHEEPVPDSYAVQRIGLAPYYREFAAAFASVAPDREDLRRERGMTFRLQQLSRQHQRVLLVCGMYHLARIKAFFPDPQAEPLAKVKREGVRLFNLHPASCREILGEFPFVNAVYEQRRGEFPPEPAGDGPSLRKRFHALELIAGGKQDIPETEALSLSIARSVRLVGCRGEMPDRQRIILRLFMEAARHFRQETGEPVHVWQKRAFFRFARNCALLDGLLLPDLFHLLSAARGCVDDNFAHAFFRLATFYPWQKETSDLPTISLDLADLWRQSRRIRFRPRERRRGKGLSRLAFLNRKREKGPGEWLEGFDNPSICSYPPEDLVIEDYGRFLKKKGAKQLSEEQCRVEPFTVSMLDGIDMRETLRNIHEGRIYVRQQERVKGGVGSVVVIFDEDRRGDRYPYLMTWLGEHAQESDMAFYATPPEDNIVGPGISRCEYGGFVLAYPPRRMLDVWHTGDYSFARSKSEVLLLAALDYSLEKHVVYVAARPPRSYFKQLAARFGRKIVYIPLGSLSPVRLKHLRVFHVLAGHDKRGIARDYVW</sequence>
<evidence type="ECO:0000313" key="1">
    <source>
        <dbReference type="EMBL" id="MBT0651800.1"/>
    </source>
</evidence>
<gene>
    <name evidence="1" type="ORF">KI810_01905</name>
</gene>
<protein>
    <submittedName>
        <fullName evidence="1">Uncharacterized protein</fullName>
    </submittedName>
</protein>
<name>A0ABS5S9H3_9BACT</name>
<comment type="caution">
    <text evidence="1">The sequence shown here is derived from an EMBL/GenBank/DDBJ whole genome shotgun (WGS) entry which is preliminary data.</text>
</comment>
<evidence type="ECO:0000313" key="2">
    <source>
        <dbReference type="Proteomes" id="UP000756860"/>
    </source>
</evidence>
<dbReference type="RefSeq" id="WP_214173795.1">
    <property type="nucleotide sequence ID" value="NZ_JAHCVK010000001.1"/>
</dbReference>
<reference evidence="1 2" key="1">
    <citation type="submission" date="2021-05" db="EMBL/GenBank/DDBJ databases">
        <title>The draft genome of Geobacter luticola JCM 17780.</title>
        <authorList>
            <person name="Xu Z."/>
            <person name="Masuda Y."/>
            <person name="Itoh H."/>
            <person name="Senoo K."/>
        </authorList>
    </citation>
    <scope>NUCLEOTIDE SEQUENCE [LARGE SCALE GENOMIC DNA]</scope>
    <source>
        <strain evidence="1 2">JCM 17780</strain>
    </source>
</reference>
<dbReference type="EMBL" id="JAHCVK010000001">
    <property type="protein sequence ID" value="MBT0651800.1"/>
    <property type="molecule type" value="Genomic_DNA"/>
</dbReference>
<accession>A0ABS5S9H3</accession>